<evidence type="ECO:0000313" key="2">
    <source>
        <dbReference type="Proteomes" id="UP001139308"/>
    </source>
</evidence>
<feature type="non-terminal residue" evidence="1">
    <location>
        <position position="40"/>
    </location>
</feature>
<accession>A0A9X1UPM8</accession>
<reference evidence="1" key="1">
    <citation type="submission" date="2022-01" db="EMBL/GenBank/DDBJ databases">
        <title>Genome sequence and assembly of Parabukholderia sp. RG36.</title>
        <authorList>
            <person name="Chhetri G."/>
        </authorList>
    </citation>
    <scope>NUCLEOTIDE SEQUENCE</scope>
    <source>
        <strain evidence="1">RG36</strain>
    </source>
</reference>
<name>A0A9X1UPM8_9BURK</name>
<sequence length="40" mass="4644">MPWNVKDTMSLRQEFVSLAAAQDLPFSELCRRFNISRQTG</sequence>
<keyword evidence="2" id="KW-1185">Reference proteome</keyword>
<dbReference type="EMBL" id="JAKLJA010000092">
    <property type="protein sequence ID" value="MCG5079057.1"/>
    <property type="molecule type" value="Genomic_DNA"/>
</dbReference>
<proteinExistence type="predicted"/>
<protein>
    <submittedName>
        <fullName evidence="1">IS481 family transposase</fullName>
    </submittedName>
</protein>
<dbReference type="AlphaFoldDB" id="A0A9X1UPM8"/>
<comment type="caution">
    <text evidence="1">The sequence shown here is derived from an EMBL/GenBank/DDBJ whole genome shotgun (WGS) entry which is preliminary data.</text>
</comment>
<organism evidence="1 2">
    <name type="scientific">Paraburkholderia tagetis</name>
    <dbReference type="NCBI Taxonomy" id="2913261"/>
    <lineage>
        <taxon>Bacteria</taxon>
        <taxon>Pseudomonadati</taxon>
        <taxon>Pseudomonadota</taxon>
        <taxon>Betaproteobacteria</taxon>
        <taxon>Burkholderiales</taxon>
        <taxon>Burkholderiaceae</taxon>
        <taxon>Paraburkholderia</taxon>
    </lineage>
</organism>
<dbReference type="Proteomes" id="UP001139308">
    <property type="component" value="Unassembled WGS sequence"/>
</dbReference>
<gene>
    <name evidence="1" type="ORF">L5014_38100</name>
</gene>
<evidence type="ECO:0000313" key="1">
    <source>
        <dbReference type="EMBL" id="MCG5079057.1"/>
    </source>
</evidence>